<name>A0A023FZU2_AMBTT</name>
<proteinExistence type="evidence at transcript level"/>
<sequence>MCLELTLALQSAVSLSAAMNFMALERPTWGSTHAEEQLLPNESDAPTIYSFVDAFTLKAMSSLTKCLVKNVNVIAGPWDF</sequence>
<feature type="chain" id="PRO_5001515849" evidence="1">
    <location>
        <begin position="19"/>
        <end position="80"/>
    </location>
</feature>
<organism evidence="2">
    <name type="scientific">Amblyomma triste</name>
    <name type="common">Neotropical tick</name>
    <dbReference type="NCBI Taxonomy" id="251400"/>
    <lineage>
        <taxon>Eukaryota</taxon>
        <taxon>Metazoa</taxon>
        <taxon>Ecdysozoa</taxon>
        <taxon>Arthropoda</taxon>
        <taxon>Chelicerata</taxon>
        <taxon>Arachnida</taxon>
        <taxon>Acari</taxon>
        <taxon>Parasitiformes</taxon>
        <taxon>Ixodida</taxon>
        <taxon>Ixodoidea</taxon>
        <taxon>Ixodidae</taxon>
        <taxon>Amblyomminae</taxon>
        <taxon>Amblyomma</taxon>
    </lineage>
</organism>
<dbReference type="EMBL" id="GBBM01007992">
    <property type="protein sequence ID" value="JAC27426.1"/>
    <property type="molecule type" value="mRNA"/>
</dbReference>
<evidence type="ECO:0000256" key="1">
    <source>
        <dbReference type="SAM" id="SignalP"/>
    </source>
</evidence>
<dbReference type="AlphaFoldDB" id="A0A023FZU2"/>
<keyword evidence="1" id="KW-0732">Signal</keyword>
<reference evidence="2" key="1">
    <citation type="submission" date="2014-03" db="EMBL/GenBank/DDBJ databases">
        <title>The sialotranscriptome of Amblyomma triste, Amblyomma parvum and Amblyomma cajennense ticks, uncovered by 454-based RNA-seq.</title>
        <authorList>
            <person name="Garcia G.R."/>
            <person name="Gardinassi L.G."/>
            <person name="Ribeiro J.M."/>
            <person name="Anatriello E."/>
            <person name="Ferreira B.R."/>
            <person name="Moreira H.N."/>
            <person name="Mafra C."/>
            <person name="Olegario M.M."/>
            <person name="Szabo P.J."/>
            <person name="Miranda-Santos I.K."/>
            <person name="Maruyama S.R."/>
        </authorList>
    </citation>
    <scope>NUCLEOTIDE SEQUENCE</scope>
    <source>
        <strain evidence="2">Mato Grasso do Sul</strain>
        <tissue evidence="2">Salivary glands</tissue>
    </source>
</reference>
<evidence type="ECO:0000313" key="2">
    <source>
        <dbReference type="EMBL" id="JAC27426.1"/>
    </source>
</evidence>
<accession>A0A023FZU2</accession>
<feature type="signal peptide" evidence="1">
    <location>
        <begin position="1"/>
        <end position="18"/>
    </location>
</feature>
<protein>
    <submittedName>
        <fullName evidence="2">Putative secreted protein</fullName>
    </submittedName>
</protein>